<dbReference type="InterPro" id="IPR001375">
    <property type="entry name" value="Peptidase_S9_cat"/>
</dbReference>
<dbReference type="GO" id="GO:0006508">
    <property type="term" value="P:proteolysis"/>
    <property type="evidence" value="ECO:0007669"/>
    <property type="project" value="InterPro"/>
</dbReference>
<keyword evidence="4" id="KW-1133">Transmembrane helix</keyword>
<sequence length="800" mass="89904">MTGNAQSNGSSNLEIAQSNQDLIMTKGKRKKRTWIIAGIVSAIVVALVVAAIVLLTQEDKDDDKKVIEEGPALSLEDLLQGKVNPNSFNGTWVTDKELLYTDASGNLILYSLGERPSVLLASDELIPGSNNFEISADNNYLKVAHGFQKFYRHSYKARYTIINLRNTSDRIELHINDTYDFFLVVWAPVGNGLAFVMDYNIYYKSNVTSEARRITNDGTFIYNGIPDWVYEEEVFSSNKALWFSPDGTKLAYARFDDTQVPLMVLPIYGEPGSMIFQYPKANVIKYPKAGTRNPTVSLHCVDLDNLSEIKRLEAPSNLETTQSPILSAVSWATNDTVSAIWMNRVQNHAAIVTYLITQASYTMETIIDLHEQAGWLELFTAPIFSKDGSAMALILPVDQQNGLGAYRHVAMLSRTSNAPIEPLTKGAFVVTELLGWNHNHNTIFYLANTANDSAVQHVYSVSVDTKETQCLSCGVKSKNKQIDCLYNVAEFSKDASHYVLTCAGPDVPHISLYSLEKKVIDWNENKELQELTRTKRLPTSQRMRFDVDGGFKAQVNLKLPPNLDISGNTKYPMLVNVYAGPDSFQVVEKFNIDWGTYLAANKSIIYATIDGRSSGLKGNNMLFASYRHLGTVEIEDQIRVTKQIQDALPYVDGSRTAVWGWSYGGYASGMILANDNEGIFKCGISVAPVTDWTLYDSIYTERFMGLPTIEDNFVGYHNANLLLKFEGLRDKQYFLIHGTYDDNVHYQQSMLWAKVLEQNDILFRQLSYPDEDHGLGSVRPHLYHSLEDFLDECFIEKESN</sequence>
<keyword evidence="8" id="KW-1185">Reference proteome</keyword>
<evidence type="ECO:0000256" key="4">
    <source>
        <dbReference type="SAM" id="Phobius"/>
    </source>
</evidence>
<keyword evidence="2" id="KW-0325">Glycoprotein</keyword>
<evidence type="ECO:0000313" key="8">
    <source>
        <dbReference type="Proteomes" id="UP001168821"/>
    </source>
</evidence>
<dbReference type="PANTHER" id="PTHR11731:SF192">
    <property type="entry name" value="IP17501P"/>
    <property type="match status" value="1"/>
</dbReference>
<keyword evidence="4" id="KW-0472">Membrane</keyword>
<dbReference type="Gene3D" id="3.40.50.1820">
    <property type="entry name" value="alpha/beta hydrolase"/>
    <property type="match status" value="1"/>
</dbReference>
<dbReference type="Pfam" id="PF00326">
    <property type="entry name" value="Peptidase_S9"/>
    <property type="match status" value="1"/>
</dbReference>
<dbReference type="GO" id="GO:0008239">
    <property type="term" value="F:dipeptidyl-peptidase activity"/>
    <property type="evidence" value="ECO:0007669"/>
    <property type="project" value="TreeGrafter"/>
</dbReference>
<dbReference type="AlphaFoldDB" id="A0AA38IHA7"/>
<protein>
    <recommendedName>
        <fullName evidence="3">Venom dipeptidyl peptidase 4</fullName>
    </recommendedName>
</protein>
<accession>A0AA38IHA7</accession>
<comment type="similarity">
    <text evidence="1">Belongs to the peptidase S9B family. DPPIV subfamily.</text>
</comment>
<dbReference type="Pfam" id="PF00930">
    <property type="entry name" value="DPPIV_N"/>
    <property type="match status" value="1"/>
</dbReference>
<evidence type="ECO:0000256" key="3">
    <source>
        <dbReference type="ARBA" id="ARBA00072929"/>
    </source>
</evidence>
<proteinExistence type="inferred from homology"/>
<dbReference type="Proteomes" id="UP001168821">
    <property type="component" value="Unassembled WGS sequence"/>
</dbReference>
<dbReference type="PANTHER" id="PTHR11731">
    <property type="entry name" value="PROTEASE FAMILY S9B,C DIPEPTIDYL-PEPTIDASE IV-RELATED"/>
    <property type="match status" value="1"/>
</dbReference>
<dbReference type="InterPro" id="IPR002469">
    <property type="entry name" value="Peptidase_S9B_N"/>
</dbReference>
<dbReference type="SUPFAM" id="SSF53474">
    <property type="entry name" value="alpha/beta-Hydrolases"/>
    <property type="match status" value="1"/>
</dbReference>
<comment type="caution">
    <text evidence="7">The sequence shown here is derived from an EMBL/GenBank/DDBJ whole genome shotgun (WGS) entry which is preliminary data.</text>
</comment>
<evidence type="ECO:0000256" key="2">
    <source>
        <dbReference type="ARBA" id="ARBA00023180"/>
    </source>
</evidence>
<feature type="transmembrane region" description="Helical" evidence="4">
    <location>
        <begin position="34"/>
        <end position="55"/>
    </location>
</feature>
<evidence type="ECO:0000256" key="1">
    <source>
        <dbReference type="ARBA" id="ARBA00010036"/>
    </source>
</evidence>
<dbReference type="GO" id="GO:0005886">
    <property type="term" value="C:plasma membrane"/>
    <property type="evidence" value="ECO:0007669"/>
    <property type="project" value="TreeGrafter"/>
</dbReference>
<name>A0AA38IHA7_9CUCU</name>
<feature type="domain" description="Dipeptidylpeptidase IV N-terminal" evidence="6">
    <location>
        <begin position="135"/>
        <end position="509"/>
    </location>
</feature>
<dbReference type="FunFam" id="3.40.50.1820:FF:000003">
    <property type="entry name" value="Dipeptidyl peptidase 4"/>
    <property type="match status" value="1"/>
</dbReference>
<dbReference type="SUPFAM" id="SSF82171">
    <property type="entry name" value="DPP6 N-terminal domain-like"/>
    <property type="match status" value="1"/>
</dbReference>
<evidence type="ECO:0000259" key="5">
    <source>
        <dbReference type="Pfam" id="PF00326"/>
    </source>
</evidence>
<evidence type="ECO:0000259" key="6">
    <source>
        <dbReference type="Pfam" id="PF00930"/>
    </source>
</evidence>
<evidence type="ECO:0000313" key="7">
    <source>
        <dbReference type="EMBL" id="KAJ3655173.1"/>
    </source>
</evidence>
<dbReference type="EMBL" id="JALNTZ010000004">
    <property type="protein sequence ID" value="KAJ3655173.1"/>
    <property type="molecule type" value="Genomic_DNA"/>
</dbReference>
<dbReference type="InterPro" id="IPR050278">
    <property type="entry name" value="Serine_Prot_S9B/DPPIV"/>
</dbReference>
<gene>
    <name evidence="7" type="ORF">Zmor_014310</name>
</gene>
<reference evidence="7" key="1">
    <citation type="journal article" date="2023" name="G3 (Bethesda)">
        <title>Whole genome assemblies of Zophobas morio and Tenebrio molitor.</title>
        <authorList>
            <person name="Kaur S."/>
            <person name="Stinson S.A."/>
            <person name="diCenzo G.C."/>
        </authorList>
    </citation>
    <scope>NUCLEOTIDE SEQUENCE</scope>
    <source>
        <strain evidence="7">QUZm001</strain>
    </source>
</reference>
<keyword evidence="4" id="KW-0812">Transmembrane</keyword>
<organism evidence="7 8">
    <name type="scientific">Zophobas morio</name>
    <dbReference type="NCBI Taxonomy" id="2755281"/>
    <lineage>
        <taxon>Eukaryota</taxon>
        <taxon>Metazoa</taxon>
        <taxon>Ecdysozoa</taxon>
        <taxon>Arthropoda</taxon>
        <taxon>Hexapoda</taxon>
        <taxon>Insecta</taxon>
        <taxon>Pterygota</taxon>
        <taxon>Neoptera</taxon>
        <taxon>Endopterygota</taxon>
        <taxon>Coleoptera</taxon>
        <taxon>Polyphaga</taxon>
        <taxon>Cucujiformia</taxon>
        <taxon>Tenebrionidae</taxon>
        <taxon>Zophobas</taxon>
    </lineage>
</organism>
<dbReference type="InterPro" id="IPR029058">
    <property type="entry name" value="AB_hydrolase_fold"/>
</dbReference>
<feature type="domain" description="Peptidase S9 prolyl oligopeptidase catalytic" evidence="5">
    <location>
        <begin position="592"/>
        <end position="794"/>
    </location>
</feature>
<dbReference type="GO" id="GO:0008236">
    <property type="term" value="F:serine-type peptidase activity"/>
    <property type="evidence" value="ECO:0007669"/>
    <property type="project" value="InterPro"/>
</dbReference>
<dbReference type="Gene3D" id="2.140.10.30">
    <property type="entry name" value="Dipeptidylpeptidase IV, N-terminal domain"/>
    <property type="match status" value="1"/>
</dbReference>